<feature type="compositionally biased region" description="Low complexity" evidence="1">
    <location>
        <begin position="217"/>
        <end position="229"/>
    </location>
</feature>
<keyword evidence="4" id="KW-1185">Reference proteome</keyword>
<dbReference type="GO" id="GO:0005543">
    <property type="term" value="F:phospholipid binding"/>
    <property type="evidence" value="ECO:0007669"/>
    <property type="project" value="InterPro"/>
</dbReference>
<dbReference type="InterPro" id="IPR008942">
    <property type="entry name" value="ENTH_VHS"/>
</dbReference>
<dbReference type="InterPro" id="IPR011417">
    <property type="entry name" value="ANTH_dom"/>
</dbReference>
<feature type="region of interest" description="Disordered" evidence="1">
    <location>
        <begin position="204"/>
        <end position="236"/>
    </location>
</feature>
<feature type="region of interest" description="Disordered" evidence="1">
    <location>
        <begin position="1"/>
        <end position="30"/>
    </location>
</feature>
<dbReference type="Pfam" id="PF07651">
    <property type="entry name" value="ANTH"/>
    <property type="match status" value="1"/>
</dbReference>
<feature type="domain" description="AP180 N-terminal homology (ANTH)" evidence="2">
    <location>
        <begin position="381"/>
        <end position="603"/>
    </location>
</feature>
<reference evidence="4" key="1">
    <citation type="journal article" date="2013" name="Science">
        <title>Gene transfer from bacteria and archaea facilitated evolution of an extremophilic eukaryote.</title>
        <authorList>
            <person name="Schonknecht G."/>
            <person name="Chen W.H."/>
            <person name="Ternes C.M."/>
            <person name="Barbier G.G."/>
            <person name="Shrestha R.P."/>
            <person name="Stanke M."/>
            <person name="Brautigam A."/>
            <person name="Baker B.J."/>
            <person name="Banfield J.F."/>
            <person name="Garavito R.M."/>
            <person name="Carr K."/>
            <person name="Wilkerson C."/>
            <person name="Rensing S.A."/>
            <person name="Gagneul D."/>
            <person name="Dickenson N.E."/>
            <person name="Oesterhelt C."/>
            <person name="Lercher M.J."/>
            <person name="Weber A.P."/>
        </authorList>
    </citation>
    <scope>NUCLEOTIDE SEQUENCE [LARGE SCALE GENOMIC DNA]</scope>
    <source>
        <strain evidence="4">074W</strain>
    </source>
</reference>
<gene>
    <name evidence="3" type="ORF">Gasu_51370</name>
</gene>
<sequence>MSYGRQQENNASCSGTNYSSRGWRAPQRSSQYQSELIDELEGFSIPGCDNSSSKKRTTLHLDAANVDTYSSYQKEGPPFVTHLNQSVKKLSIDTDFTKEDKDMELFTRTDDGFSSFASAGKVGKRESIGAKTPMKTRFPAPLQPNPPLPSTLLLPKNSRQSPEEGNLSKSCSTPGTPAREGNQFWTQATTTSFPSFLGQSQTIRSTNSEVGNDDIVPSPYTSSSEESTSIHQESVSNVSRENKFASFHDAVLFSPQSEATAETRSRASSEDDGRSNSSLPSATENKVFFPCNDIFASSVSSPPKHSVSIPFVETEWKIWQDLRKDNCLTRNELSAIVDRAVDRRLSGNPSMTCTKLVELCNEGKVYVMDILFILSSRPVVNDAAMTLKCLYLIHRLSLEGPIDSLWQGRHDSLPLLDTISKNWAKPRNESLAVHPARSICSRYSSFILDKYRFHLEFTEFETNYSLDRFFRRLEIEQVDQVQSAHNNQRYLKVVVISYSTASRLLFLLEGIIRVLKNLMERRHLGPAVEVCILPCIEEAKGLHVICVYLFSKLLKMPTELVQISRSEQDDMITNFEELHKILRSTFQVCRSLELVNVDIPELSPVLTLPNSACQRPESRDTFHIKCQFHSFVALHKAFEPEHAPEVFSD</sequence>
<feature type="compositionally biased region" description="Polar residues" evidence="1">
    <location>
        <begin position="1"/>
        <end position="20"/>
    </location>
</feature>
<feature type="compositionally biased region" description="Basic and acidic residues" evidence="1">
    <location>
        <begin position="261"/>
        <end position="274"/>
    </location>
</feature>
<feature type="region of interest" description="Disordered" evidence="1">
    <location>
        <begin position="255"/>
        <end position="281"/>
    </location>
</feature>
<organism evidence="3 4">
    <name type="scientific">Galdieria sulphuraria</name>
    <name type="common">Red alga</name>
    <dbReference type="NCBI Taxonomy" id="130081"/>
    <lineage>
        <taxon>Eukaryota</taxon>
        <taxon>Rhodophyta</taxon>
        <taxon>Bangiophyceae</taxon>
        <taxon>Galdieriales</taxon>
        <taxon>Galdieriaceae</taxon>
        <taxon>Galdieria</taxon>
    </lineage>
</organism>
<feature type="region of interest" description="Disordered" evidence="1">
    <location>
        <begin position="131"/>
        <end position="181"/>
    </location>
</feature>
<dbReference type="Gramene" id="EME27280">
    <property type="protein sequence ID" value="EME27280"/>
    <property type="gene ID" value="Gasu_51370"/>
</dbReference>
<dbReference type="EMBL" id="KB454534">
    <property type="protein sequence ID" value="EME27280.1"/>
    <property type="molecule type" value="Genomic_DNA"/>
</dbReference>
<dbReference type="RefSeq" id="XP_005703800.1">
    <property type="nucleotide sequence ID" value="XM_005703743.1"/>
</dbReference>
<accession>M2WTP5</accession>
<dbReference type="AlphaFoldDB" id="M2WTP5"/>
<dbReference type="KEGG" id="gsl:Gasu_51370"/>
<evidence type="ECO:0000313" key="4">
    <source>
        <dbReference type="Proteomes" id="UP000030680"/>
    </source>
</evidence>
<evidence type="ECO:0000259" key="2">
    <source>
        <dbReference type="Pfam" id="PF07651"/>
    </source>
</evidence>
<name>M2WTP5_GALSU</name>
<proteinExistence type="predicted"/>
<dbReference type="Proteomes" id="UP000030680">
    <property type="component" value="Unassembled WGS sequence"/>
</dbReference>
<dbReference type="OrthoDB" id="10322373at2759"/>
<protein>
    <recommendedName>
        <fullName evidence="2">AP180 N-terminal homology (ANTH) domain-containing protein</fullName>
    </recommendedName>
</protein>
<dbReference type="GeneID" id="17086202"/>
<dbReference type="SUPFAM" id="SSF48464">
    <property type="entry name" value="ENTH/VHS domain"/>
    <property type="match status" value="1"/>
</dbReference>
<evidence type="ECO:0000313" key="3">
    <source>
        <dbReference type="EMBL" id="EME27280.1"/>
    </source>
</evidence>
<evidence type="ECO:0000256" key="1">
    <source>
        <dbReference type="SAM" id="MobiDB-lite"/>
    </source>
</evidence>